<dbReference type="AlphaFoldDB" id="A0A478FPD2"/>
<protein>
    <submittedName>
        <fullName evidence="1">Uncharacterized protein</fullName>
    </submittedName>
</protein>
<evidence type="ECO:0000313" key="2">
    <source>
        <dbReference type="Proteomes" id="UP000324831"/>
    </source>
</evidence>
<organism evidence="1 2">
    <name type="scientific">Candidatus Mycoplasma haematohominis</name>
    <dbReference type="NCBI Taxonomy" id="1494318"/>
    <lineage>
        <taxon>Bacteria</taxon>
        <taxon>Bacillati</taxon>
        <taxon>Mycoplasmatota</taxon>
        <taxon>Mollicutes</taxon>
        <taxon>Mycoplasmataceae</taxon>
        <taxon>Mycoplasma</taxon>
    </lineage>
</organism>
<dbReference type="RefSeq" id="WP_216082659.1">
    <property type="nucleotide sequence ID" value="NZ_CACTIB010000004.1"/>
</dbReference>
<dbReference type="Proteomes" id="UP000324831">
    <property type="component" value="Unassembled WGS sequence"/>
</dbReference>
<sequence>MTPQAAVGTGLGGLAAAGVGGTAVAYAAGAFGEKEIKKDEEVKNYLFQALAASSNAGKEYIGENKDSRIKTLLADSTSPKYSETLKNVWDKMNDDTSENSLGKPNTDKDELFKETIEEANKESISTYTSKWCEHISKKPLSEVPTTGVNQNTWDAFNKACFWTKVA</sequence>
<comment type="caution">
    <text evidence="1">The sequence shown here is derived from an EMBL/GenBank/DDBJ whole genome shotgun (WGS) entry which is preliminary data.</text>
</comment>
<dbReference type="EMBL" id="BIMN01000001">
    <property type="protein sequence ID" value="GCE63062.1"/>
    <property type="molecule type" value="Genomic_DNA"/>
</dbReference>
<reference evidence="1 2" key="1">
    <citation type="submission" date="2019-01" db="EMBL/GenBank/DDBJ databases">
        <title>Draft genome sequences of Candidatus Mycoplasma haemohominis SWG34-3 identified from a patient with pyrexia, anemia and liver dysfunction.</title>
        <authorList>
            <person name="Sekizuka T."/>
            <person name="Hattori N."/>
            <person name="Katano H."/>
            <person name="Takuma T."/>
            <person name="Ito T."/>
            <person name="Arai N."/>
            <person name="Yanai R."/>
            <person name="Ishii S."/>
            <person name="Miura Y."/>
            <person name="Tokunaga T."/>
            <person name="Watanabe H."/>
            <person name="Nomura N."/>
            <person name="Eguchi J."/>
            <person name="Arai T."/>
            <person name="Hasegawa H."/>
            <person name="Nakamaki T."/>
            <person name="Wakita T."/>
            <person name="Niki Y."/>
            <person name="Kuroda M."/>
        </authorList>
    </citation>
    <scope>NUCLEOTIDE SEQUENCE [LARGE SCALE GENOMIC DNA]</scope>
    <source>
        <strain evidence="1">SWG34-3</strain>
    </source>
</reference>
<name>A0A478FPD2_9MOLU</name>
<evidence type="ECO:0000313" key="1">
    <source>
        <dbReference type="EMBL" id="GCE63062.1"/>
    </source>
</evidence>
<proteinExistence type="predicted"/>
<accession>A0A478FPD2</accession>
<gene>
    <name evidence="1" type="ORF">MHSWG343_00400</name>
</gene>